<protein>
    <submittedName>
        <fullName evidence="1">Uncharacterized protein</fullName>
    </submittedName>
</protein>
<accession>A0A2P2QQB8</accession>
<sequence>MMLRFSASEKNGETPLFNYERIQTKIIFIIRWCVHARFVCRVRVLCCQNVVRLDFKRTNFCMELIRLP</sequence>
<dbReference type="AlphaFoldDB" id="A0A2P2QQB8"/>
<reference evidence="1" key="1">
    <citation type="submission" date="2018-02" db="EMBL/GenBank/DDBJ databases">
        <title>Rhizophora mucronata_Transcriptome.</title>
        <authorList>
            <person name="Meera S.P."/>
            <person name="Sreeshan A."/>
            <person name="Augustine A."/>
        </authorList>
    </citation>
    <scope>NUCLEOTIDE SEQUENCE</scope>
    <source>
        <tissue evidence="1">Leaf</tissue>
    </source>
</reference>
<dbReference type="EMBL" id="GGEC01088696">
    <property type="protein sequence ID" value="MBX69180.1"/>
    <property type="molecule type" value="Transcribed_RNA"/>
</dbReference>
<proteinExistence type="predicted"/>
<name>A0A2P2QQB8_RHIMU</name>
<evidence type="ECO:0000313" key="1">
    <source>
        <dbReference type="EMBL" id="MBX69180.1"/>
    </source>
</evidence>
<organism evidence="1">
    <name type="scientific">Rhizophora mucronata</name>
    <name type="common">Asiatic mangrove</name>
    <dbReference type="NCBI Taxonomy" id="61149"/>
    <lineage>
        <taxon>Eukaryota</taxon>
        <taxon>Viridiplantae</taxon>
        <taxon>Streptophyta</taxon>
        <taxon>Embryophyta</taxon>
        <taxon>Tracheophyta</taxon>
        <taxon>Spermatophyta</taxon>
        <taxon>Magnoliopsida</taxon>
        <taxon>eudicotyledons</taxon>
        <taxon>Gunneridae</taxon>
        <taxon>Pentapetalae</taxon>
        <taxon>rosids</taxon>
        <taxon>fabids</taxon>
        <taxon>Malpighiales</taxon>
        <taxon>Rhizophoraceae</taxon>
        <taxon>Rhizophora</taxon>
    </lineage>
</organism>